<dbReference type="AlphaFoldDB" id="A0A228DZA5"/>
<evidence type="ECO:0000313" key="2">
    <source>
        <dbReference type="EMBL" id="PRF60128.1"/>
    </source>
</evidence>
<dbReference type="OrthoDB" id="9909710at2"/>
<protein>
    <submittedName>
        <fullName evidence="2">Uncharacterized protein</fullName>
    </submittedName>
</protein>
<gene>
    <name evidence="1" type="ORF">C6P98_16910</name>
    <name evidence="2" type="ORF">C6Q15_16275</name>
</gene>
<sequence>MRAADGQLHALAPRPVYSIEGGAHDGRRFVLSQHLKRLDARRIQCPTVYASVTHTLRHEGSRLGSLTG</sequence>
<dbReference type="Proteomes" id="UP000237686">
    <property type="component" value="Unassembled WGS sequence"/>
</dbReference>
<reference evidence="2 4" key="1">
    <citation type="submission" date="2018-03" db="EMBL/GenBank/DDBJ databases">
        <authorList>
            <person name="Keele B.F."/>
        </authorList>
    </citation>
    <scope>NUCLEOTIDE SEQUENCE [LARGE SCALE GENOMIC DNA]</scope>
    <source>
        <strain evidence="2 4">AU19729</strain>
    </source>
</reference>
<organism evidence="2 4">
    <name type="scientific">Burkholderia multivorans</name>
    <dbReference type="NCBI Taxonomy" id="87883"/>
    <lineage>
        <taxon>Bacteria</taxon>
        <taxon>Pseudomonadati</taxon>
        <taxon>Pseudomonadota</taxon>
        <taxon>Betaproteobacteria</taxon>
        <taxon>Burkholderiales</taxon>
        <taxon>Burkholderiaceae</taxon>
        <taxon>Burkholderia</taxon>
        <taxon>Burkholderia cepacia complex</taxon>
    </lineage>
</organism>
<proteinExistence type="predicted"/>
<dbReference type="Proteomes" id="UP000238982">
    <property type="component" value="Unassembled WGS sequence"/>
</dbReference>
<reference evidence="1 3" key="2">
    <citation type="submission" date="2018-03" db="EMBL/GenBank/DDBJ databases">
        <authorList>
            <person name="Nguyen K."/>
            <person name="Fouts D."/>
            <person name="Sutton G."/>
        </authorList>
    </citation>
    <scope>NUCLEOTIDE SEQUENCE [LARGE SCALE GENOMIC DNA]</scope>
    <source>
        <strain evidence="1 3">AU17135</strain>
    </source>
</reference>
<dbReference type="EMBL" id="PVGH01000063">
    <property type="protein sequence ID" value="PRF60128.1"/>
    <property type="molecule type" value="Genomic_DNA"/>
</dbReference>
<name>A0A228DZA5_9BURK</name>
<evidence type="ECO:0000313" key="3">
    <source>
        <dbReference type="Proteomes" id="UP000237686"/>
    </source>
</evidence>
<accession>A0A228DZA5</accession>
<comment type="caution">
    <text evidence="2">The sequence shown here is derived from an EMBL/GenBank/DDBJ whole genome shotgun (WGS) entry which is preliminary data.</text>
</comment>
<evidence type="ECO:0000313" key="4">
    <source>
        <dbReference type="Proteomes" id="UP000238982"/>
    </source>
</evidence>
<dbReference type="EMBL" id="PVFZ01000045">
    <property type="protein sequence ID" value="PRF22156.1"/>
    <property type="molecule type" value="Genomic_DNA"/>
</dbReference>
<evidence type="ECO:0000313" key="1">
    <source>
        <dbReference type="EMBL" id="PRF22156.1"/>
    </source>
</evidence>